<name>A0A2A2D9R9_9ACTN</name>
<keyword evidence="3" id="KW-1185">Reference proteome</keyword>
<accession>A0A2A2D9R9</accession>
<evidence type="ECO:0000313" key="2">
    <source>
        <dbReference type="EMBL" id="PAU48265.1"/>
    </source>
</evidence>
<organism evidence="2 3">
    <name type="scientific">Streptomyces albireticuli</name>
    <dbReference type="NCBI Taxonomy" id="1940"/>
    <lineage>
        <taxon>Bacteria</taxon>
        <taxon>Bacillati</taxon>
        <taxon>Actinomycetota</taxon>
        <taxon>Actinomycetes</taxon>
        <taxon>Kitasatosporales</taxon>
        <taxon>Streptomycetaceae</taxon>
        <taxon>Streptomyces</taxon>
    </lineage>
</organism>
<dbReference type="Proteomes" id="UP000218944">
    <property type="component" value="Unassembled WGS sequence"/>
</dbReference>
<gene>
    <name evidence="2" type="ORF">CK936_14535</name>
</gene>
<feature type="region of interest" description="Disordered" evidence="1">
    <location>
        <begin position="67"/>
        <end position="145"/>
    </location>
</feature>
<comment type="caution">
    <text evidence="2">The sequence shown here is derived from an EMBL/GenBank/DDBJ whole genome shotgun (WGS) entry which is preliminary data.</text>
</comment>
<protein>
    <submittedName>
        <fullName evidence="2">Uncharacterized protein</fullName>
    </submittedName>
</protein>
<evidence type="ECO:0000256" key="1">
    <source>
        <dbReference type="SAM" id="MobiDB-lite"/>
    </source>
</evidence>
<reference evidence="2 3" key="1">
    <citation type="submission" date="2017-08" db="EMBL/GenBank/DDBJ databases">
        <title>Genome sequence of Streptomyces albireticuli NRRL B-1670.</title>
        <authorList>
            <person name="Graham D.E."/>
            <person name="Mahan K.M."/>
            <person name="Klingeman D.M."/>
            <person name="Hettich R.L."/>
            <person name="Parry R.J."/>
            <person name="Spain J.C."/>
        </authorList>
    </citation>
    <scope>NUCLEOTIDE SEQUENCE [LARGE SCALE GENOMIC DNA]</scope>
    <source>
        <strain evidence="2 3">NRRL B-1670</strain>
    </source>
</reference>
<dbReference type="EMBL" id="NSJV01000277">
    <property type="protein sequence ID" value="PAU48265.1"/>
    <property type="molecule type" value="Genomic_DNA"/>
</dbReference>
<feature type="compositionally biased region" description="Low complexity" evidence="1">
    <location>
        <begin position="67"/>
        <end position="89"/>
    </location>
</feature>
<proteinExistence type="predicted"/>
<sequence>MELDGLRAGFQFMCPTGHCVDFWSMVLTDDITRQKFKGGEFFVYAPAPGEFSFFLDTDIAVRTVGHPARSAWSTPSSSAPIPASRSAMATPTARTGPAPSPQGPQRWLGASAPEPTDAEWTLPVSQGNGLFDSRPAATSRLEPPL</sequence>
<dbReference type="AlphaFoldDB" id="A0A2A2D9R9"/>
<evidence type="ECO:0000313" key="3">
    <source>
        <dbReference type="Proteomes" id="UP000218944"/>
    </source>
</evidence>